<feature type="coiled-coil region" evidence="1">
    <location>
        <begin position="73"/>
        <end position="100"/>
    </location>
</feature>
<dbReference type="EMBL" id="WVUH01000231">
    <property type="protein sequence ID" value="MBO4208812.1"/>
    <property type="molecule type" value="Genomic_DNA"/>
</dbReference>
<evidence type="ECO:0000256" key="1">
    <source>
        <dbReference type="SAM" id="Coils"/>
    </source>
</evidence>
<evidence type="ECO:0000313" key="3">
    <source>
        <dbReference type="EMBL" id="MBO4208812.1"/>
    </source>
</evidence>
<accession>A0ABS3VW94</accession>
<sequence>MRFSVVGIGYDQHQVDSCLDDLDARLARLADRARAGAADPTQLDLIRQEADRLRDLLGTGSEAARPQALDDAEAEAEAIRARARTELMTAQEEARQLREQVYAEAVQARRDFEAALHARRQREARVDEVLRAVRLVPVDTPTAAAGAAGGVPATRGAATRSGRLPEEPADRNSSRMR</sequence>
<organism evidence="3 4">
    <name type="scientific">Micromonospora echinofusca</name>
    <dbReference type="NCBI Taxonomy" id="47858"/>
    <lineage>
        <taxon>Bacteria</taxon>
        <taxon>Bacillati</taxon>
        <taxon>Actinomycetota</taxon>
        <taxon>Actinomycetes</taxon>
        <taxon>Micromonosporales</taxon>
        <taxon>Micromonosporaceae</taxon>
        <taxon>Micromonospora</taxon>
    </lineage>
</organism>
<evidence type="ECO:0000313" key="4">
    <source>
        <dbReference type="Proteomes" id="UP000823521"/>
    </source>
</evidence>
<reference evidence="3 4" key="1">
    <citation type="submission" date="2019-12" db="EMBL/GenBank/DDBJ databases">
        <title>Whole genome sequencing of endophytic Actinobacterium Micromonospora sp. MPMI6T.</title>
        <authorList>
            <person name="Evv R."/>
            <person name="Podile A.R."/>
        </authorList>
    </citation>
    <scope>NUCLEOTIDE SEQUENCE [LARGE SCALE GENOMIC DNA]</scope>
    <source>
        <strain evidence="3 4">MPMI6</strain>
    </source>
</reference>
<feature type="compositionally biased region" description="Basic and acidic residues" evidence="2">
    <location>
        <begin position="163"/>
        <end position="177"/>
    </location>
</feature>
<dbReference type="Proteomes" id="UP000823521">
    <property type="component" value="Unassembled WGS sequence"/>
</dbReference>
<gene>
    <name evidence="3" type="ORF">GSF22_22785</name>
</gene>
<feature type="compositionally biased region" description="Low complexity" evidence="2">
    <location>
        <begin position="144"/>
        <end position="160"/>
    </location>
</feature>
<protein>
    <submittedName>
        <fullName evidence="3">ATPase</fullName>
    </submittedName>
</protein>
<proteinExistence type="predicted"/>
<name>A0ABS3VW94_MICEH</name>
<comment type="caution">
    <text evidence="3">The sequence shown here is derived from an EMBL/GenBank/DDBJ whole genome shotgun (WGS) entry which is preliminary data.</text>
</comment>
<keyword evidence="1" id="KW-0175">Coiled coil</keyword>
<dbReference type="RefSeq" id="WP_208815792.1">
    <property type="nucleotide sequence ID" value="NZ_WVUH01000231.1"/>
</dbReference>
<evidence type="ECO:0000256" key="2">
    <source>
        <dbReference type="SAM" id="MobiDB-lite"/>
    </source>
</evidence>
<keyword evidence="4" id="KW-1185">Reference proteome</keyword>
<feature type="region of interest" description="Disordered" evidence="2">
    <location>
        <begin position="144"/>
        <end position="177"/>
    </location>
</feature>